<keyword evidence="4" id="KW-0066">ATP synthesis</keyword>
<organism evidence="9 10">
    <name type="scientific">Streptomyces galilaeus</name>
    <dbReference type="NCBI Taxonomy" id="33899"/>
    <lineage>
        <taxon>Bacteria</taxon>
        <taxon>Bacillati</taxon>
        <taxon>Actinomycetota</taxon>
        <taxon>Actinomycetes</taxon>
        <taxon>Kitasatosporales</taxon>
        <taxon>Streptomycetaceae</taxon>
        <taxon>Streptomyces</taxon>
    </lineage>
</organism>
<dbReference type="Gene3D" id="3.40.50.12240">
    <property type="match status" value="1"/>
</dbReference>
<dbReference type="Pfam" id="PF22919">
    <property type="entry name" value="ATP-synt_VA_C"/>
    <property type="match status" value="1"/>
</dbReference>
<evidence type="ECO:0000256" key="4">
    <source>
        <dbReference type="HAMAP-Rule" id="MF_00310"/>
    </source>
</evidence>
<dbReference type="PANTHER" id="PTHR43389:SF4">
    <property type="entry name" value="V-TYPE PROTON ATPASE SUBUNIT B"/>
    <property type="match status" value="1"/>
</dbReference>
<gene>
    <name evidence="4" type="primary">atpB</name>
    <name evidence="9" type="ORF">ACKI1S_22375</name>
</gene>
<evidence type="ECO:0000313" key="9">
    <source>
        <dbReference type="EMBL" id="MFM9648890.1"/>
    </source>
</evidence>
<dbReference type="Pfam" id="PF02874">
    <property type="entry name" value="ATP-synt_ab_N"/>
    <property type="match status" value="1"/>
</dbReference>
<dbReference type="CDD" id="cd18118">
    <property type="entry name" value="ATP-synt_V_A-type_beta_N"/>
    <property type="match status" value="1"/>
</dbReference>
<evidence type="ECO:0000259" key="8">
    <source>
        <dbReference type="Pfam" id="PF22919"/>
    </source>
</evidence>
<dbReference type="InterPro" id="IPR000194">
    <property type="entry name" value="ATPase_F1/V1/A1_a/bsu_nucl-bd"/>
</dbReference>
<dbReference type="InterPro" id="IPR055190">
    <property type="entry name" value="ATP-synt_VA_C"/>
</dbReference>
<comment type="function">
    <text evidence="4">Produces ATP from ADP in the presence of a proton gradient across the membrane. The V-type beta chain is a regulatory subunit.</text>
</comment>
<feature type="region of interest" description="Disordered" evidence="5">
    <location>
        <begin position="452"/>
        <end position="485"/>
    </location>
</feature>
<reference evidence="9 10" key="1">
    <citation type="submission" date="2024-12" db="EMBL/GenBank/DDBJ databases">
        <title>Forecasting of Potato common scab and diversities of Pathogenic streptomyces spp. in china.</title>
        <authorList>
            <person name="Handique U."/>
            <person name="Wu J."/>
        </authorList>
    </citation>
    <scope>NUCLEOTIDE SEQUENCE [LARGE SCALE GENOMIC DNA]</scope>
    <source>
        <strain evidence="9 10">ZRIMU1585</strain>
    </source>
</reference>
<feature type="domain" description="ATPase F1/V1/A1 complex alpha/beta subunit N-terminal" evidence="7">
    <location>
        <begin position="17"/>
        <end position="78"/>
    </location>
</feature>
<dbReference type="SUPFAM" id="SSF52540">
    <property type="entry name" value="P-loop containing nucleoside triphosphate hydrolases"/>
    <property type="match status" value="1"/>
</dbReference>
<keyword evidence="4" id="KW-0375">Hydrogen ion transport</keyword>
<evidence type="ECO:0000259" key="6">
    <source>
        <dbReference type="Pfam" id="PF00006"/>
    </source>
</evidence>
<accession>A0ABW9IK84</accession>
<dbReference type="RefSeq" id="WP_369280576.1">
    <property type="nucleotide sequence ID" value="NZ_JBJVMW010000025.1"/>
</dbReference>
<dbReference type="PANTHER" id="PTHR43389">
    <property type="entry name" value="V-TYPE PROTON ATPASE SUBUNIT B"/>
    <property type="match status" value="1"/>
</dbReference>
<evidence type="ECO:0000256" key="2">
    <source>
        <dbReference type="ARBA" id="ARBA00022448"/>
    </source>
</evidence>
<feature type="domain" description="ATP synthase A/B type C-terminal" evidence="8">
    <location>
        <begin position="357"/>
        <end position="453"/>
    </location>
</feature>
<dbReference type="CDD" id="cd01135">
    <property type="entry name" value="V_A-ATPase_B"/>
    <property type="match status" value="1"/>
</dbReference>
<keyword evidence="3 4" id="KW-0406">Ion transport</keyword>
<evidence type="ECO:0000256" key="1">
    <source>
        <dbReference type="ARBA" id="ARBA00008936"/>
    </source>
</evidence>
<dbReference type="EMBL" id="JBJVNE010000011">
    <property type="protein sequence ID" value="MFM9648890.1"/>
    <property type="molecule type" value="Genomic_DNA"/>
</dbReference>
<dbReference type="InterPro" id="IPR022879">
    <property type="entry name" value="V-ATPase_su_B/beta"/>
</dbReference>
<name>A0ABW9IK84_STRGJ</name>
<feature type="domain" description="ATPase F1/V1/A1 complex alpha/beta subunit nucleotide-binding" evidence="6">
    <location>
        <begin position="135"/>
        <end position="351"/>
    </location>
</feature>
<feature type="compositionally biased region" description="Basic and acidic residues" evidence="5">
    <location>
        <begin position="471"/>
        <end position="485"/>
    </location>
</feature>
<dbReference type="InterPro" id="IPR004100">
    <property type="entry name" value="ATPase_F1/V1/A1_a/bsu_N"/>
</dbReference>
<dbReference type="NCBIfam" id="NF003235">
    <property type="entry name" value="PRK04196.1"/>
    <property type="match status" value="1"/>
</dbReference>
<dbReference type="HAMAP" id="MF_00310">
    <property type="entry name" value="ATP_synth_B_arch"/>
    <property type="match status" value="1"/>
</dbReference>
<evidence type="ECO:0000256" key="5">
    <source>
        <dbReference type="SAM" id="MobiDB-lite"/>
    </source>
</evidence>
<comment type="similarity">
    <text evidence="1 4">Belongs to the ATPase alpha/beta chains family.</text>
</comment>
<evidence type="ECO:0000313" key="10">
    <source>
        <dbReference type="Proteomes" id="UP001631993"/>
    </source>
</evidence>
<proteinExistence type="inferred from homology"/>
<dbReference type="InterPro" id="IPR027417">
    <property type="entry name" value="P-loop_NTPase"/>
</dbReference>
<dbReference type="Pfam" id="PF00006">
    <property type="entry name" value="ATP-synt_ab"/>
    <property type="match status" value="1"/>
</dbReference>
<keyword evidence="10" id="KW-1185">Reference proteome</keyword>
<evidence type="ECO:0000259" key="7">
    <source>
        <dbReference type="Pfam" id="PF02874"/>
    </source>
</evidence>
<evidence type="ECO:0000256" key="3">
    <source>
        <dbReference type="ARBA" id="ARBA00023065"/>
    </source>
</evidence>
<keyword evidence="2 4" id="KW-0813">Transport</keyword>
<sequence length="485" mass="51961">MTIWGDVEYTAIRELRGPLAVVQGVTGVGWDEYARITLESGEQRHGLVLEVDRDLAVVQVLEDTTGMDPRAVRVAFTGGPLRIPVGPGWLGRVCNGRGEPIDGGPPVFGHTSVAVAGSPINPVRREPPSEPVLTGVGAVDALTTLVRGQKLPVFSAAGLPHLELAAQIAAQSTAGGEPFSVVFAGMGLTHPDASFVRDALDERSAAGELVLLLNTADDPVIERILTPRLALTIAEDLAFTGGRHVLVVMSDMTSYAEALREVSAARGEVPARRAYPGYLYSDLASLYERCGRFRGRPGSVTVLPVLTMPAGDITHPVPDLTGYITEGQIVLSRETYALGVYPPVDALSSLSRLMRKGAGPGRTRADHLDVAAQMLAALARARQVRELADLVGEAALSPADRRHLVFEDAFLRRFVDQRRDQSRPLDRTLEAAWQVLLTLPRSQLSMLPAALLDAHGAKEDPGAEEEDSGENGERSMEYGERGTAE</sequence>
<dbReference type="Proteomes" id="UP001631993">
    <property type="component" value="Unassembled WGS sequence"/>
</dbReference>
<protein>
    <recommendedName>
        <fullName evidence="4">V-type ATP synthase beta chain</fullName>
    </recommendedName>
    <alternativeName>
        <fullName evidence="4">V-ATPase subunit B</fullName>
    </alternativeName>
</protein>
<comment type="caution">
    <text evidence="9">The sequence shown here is derived from an EMBL/GenBank/DDBJ whole genome shotgun (WGS) entry which is preliminary data.</text>
</comment>